<dbReference type="InterPro" id="IPR011013">
    <property type="entry name" value="Gal_mutarotase_sf_dom"/>
</dbReference>
<dbReference type="InterPro" id="IPR014718">
    <property type="entry name" value="GH-type_carb-bd"/>
</dbReference>
<dbReference type="PANTHER" id="PTHR38481:SF1">
    <property type="entry name" value="HYALURONATE LYASE"/>
    <property type="match status" value="1"/>
</dbReference>
<organism evidence="7 8">
    <name type="scientific">Nonomuraea monospora</name>
    <dbReference type="NCBI Taxonomy" id="568818"/>
    <lineage>
        <taxon>Bacteria</taxon>
        <taxon>Bacillati</taxon>
        <taxon>Actinomycetota</taxon>
        <taxon>Actinomycetes</taxon>
        <taxon>Streptosporangiales</taxon>
        <taxon>Streptosporangiaceae</taxon>
        <taxon>Nonomuraea</taxon>
    </lineage>
</organism>
<proteinExistence type="inferred from homology"/>
<evidence type="ECO:0000259" key="4">
    <source>
        <dbReference type="Pfam" id="PF02278"/>
    </source>
</evidence>
<dbReference type="InterPro" id="IPR003159">
    <property type="entry name" value="Lyase_8_central_dom"/>
</dbReference>
<evidence type="ECO:0000256" key="2">
    <source>
        <dbReference type="ARBA" id="ARBA00022729"/>
    </source>
</evidence>
<accession>A0ABN3CB67</accession>
<dbReference type="PROSITE" id="PS51318">
    <property type="entry name" value="TAT"/>
    <property type="match status" value="1"/>
</dbReference>
<dbReference type="PANTHER" id="PTHR38481">
    <property type="entry name" value="HYALURONATE LYASE"/>
    <property type="match status" value="1"/>
</dbReference>
<dbReference type="InterPro" id="IPR038970">
    <property type="entry name" value="Lyase_8"/>
</dbReference>
<dbReference type="Pfam" id="PF08124">
    <property type="entry name" value="Lyase_8_N"/>
    <property type="match status" value="1"/>
</dbReference>
<gene>
    <name evidence="7" type="ORF">GCM10009850_020270</name>
</gene>
<dbReference type="SUPFAM" id="SSF74650">
    <property type="entry name" value="Galactose mutarotase-like"/>
    <property type="match status" value="1"/>
</dbReference>
<keyword evidence="8" id="KW-1185">Reference proteome</keyword>
<evidence type="ECO:0000259" key="5">
    <source>
        <dbReference type="Pfam" id="PF02884"/>
    </source>
</evidence>
<keyword evidence="3 7" id="KW-0456">Lyase</keyword>
<dbReference type="InterPro" id="IPR011071">
    <property type="entry name" value="Lyase_8-like_C"/>
</dbReference>
<name>A0ABN3CB67_9ACTN</name>
<feature type="domain" description="Polysaccharide lyase family 8 C-terminal" evidence="5">
    <location>
        <begin position="650"/>
        <end position="719"/>
    </location>
</feature>
<sequence>MTSRRAFIGGLAAAPLLGVPLQAPDPFAELRAKAAALITGGPIDPADPVFAAPLSRLDAAAQAYRTAMNLSAGRTHLWPDLPLTGVSGDIAGSYQRLRTLAVAWASPGTTTHGNASAAQDILGGLDFLHERAYNESRRETGNWWHWEIGAPRALMDTAVVMYDATTAEQRSAWIRAVDRFCPNPDRRTNLTDFAETGANRADKALIVALRGIVGADSGRLALARDGLSDTRDAGRHTLFGHVTSGDGFYADGSFVQHDVVAYTGSYGVVLLQSVATVLGLLGGSAWQVTDPAVRVVLDAVENAYAPWIHDGLMMDSVRGRAVSRQFNRDHDAGRDAVDAILHLASGAGEPYSTRFRQLAKGWIRRGRFLDAADVAATARAAALLSDGTVAAAPRPRGHRVFAAMDRVVHRRPSWSFAISLSSRRIAMYECGNGENYRAWYQGDGATYLHLDLGHYSDGYWPTVDSHRLAGTTVDTRRRDPAVSSGGTGTFRPANAWAGGVAADGYGVAGLDLAAPGTTLTARKAWVCLDDAVVCLGAGITSSDGRPIETVVENRATAAALTVGDGWAHLDGVAGYVFPSGSVPRTLRERRTGTWLEINDGPSTKGTADPVTRDYTTLWFDHGPDPSDAAYAYLVLPLATRERTEGFDGVEILANTGDAQAVRARGRSVGGGELVAAIFWTPGEAGGVAASAPCAVLIRRAAGRITVAVSDPSRTTTTATITLPHPAHHLIEADDTVSVTTGDRPQVTVALTGSAGRTHTAVLATGRKG</sequence>
<evidence type="ECO:0000259" key="6">
    <source>
        <dbReference type="Pfam" id="PF08124"/>
    </source>
</evidence>
<dbReference type="InterPro" id="IPR006311">
    <property type="entry name" value="TAT_signal"/>
</dbReference>
<protein>
    <submittedName>
        <fullName evidence="7">Polysaccharide lyase 8 family protein</fullName>
    </submittedName>
</protein>
<dbReference type="Pfam" id="PF02884">
    <property type="entry name" value="Lyase_8_C"/>
    <property type="match status" value="1"/>
</dbReference>
<evidence type="ECO:0000313" key="7">
    <source>
        <dbReference type="EMBL" id="GAA2206569.1"/>
    </source>
</evidence>
<dbReference type="Gene3D" id="2.60.220.10">
    <property type="entry name" value="Polysaccharide lyase family 8-like, C-terminal"/>
    <property type="match status" value="1"/>
</dbReference>
<dbReference type="CDD" id="cd01083">
    <property type="entry name" value="GAG_Lyase"/>
    <property type="match status" value="1"/>
</dbReference>
<comment type="caution">
    <text evidence="7">The sequence shown here is derived from an EMBL/GenBank/DDBJ whole genome shotgun (WGS) entry which is preliminary data.</text>
</comment>
<dbReference type="SUPFAM" id="SSF48230">
    <property type="entry name" value="Chondroitin AC/alginate lyase"/>
    <property type="match status" value="1"/>
</dbReference>
<dbReference type="RefSeq" id="WP_344472908.1">
    <property type="nucleotide sequence ID" value="NZ_BAAAQX010000004.1"/>
</dbReference>
<comment type="similarity">
    <text evidence="1">Belongs to the polysaccharide lyase 8 family.</text>
</comment>
<feature type="domain" description="Polysaccharide lyase 8 N-terminal alpha-helical" evidence="6">
    <location>
        <begin position="39"/>
        <end position="358"/>
    </location>
</feature>
<reference evidence="7 8" key="1">
    <citation type="journal article" date="2019" name="Int. J. Syst. Evol. Microbiol.">
        <title>The Global Catalogue of Microorganisms (GCM) 10K type strain sequencing project: providing services to taxonomists for standard genome sequencing and annotation.</title>
        <authorList>
            <consortium name="The Broad Institute Genomics Platform"/>
            <consortium name="The Broad Institute Genome Sequencing Center for Infectious Disease"/>
            <person name="Wu L."/>
            <person name="Ma J."/>
        </authorList>
    </citation>
    <scope>NUCLEOTIDE SEQUENCE [LARGE SCALE GENOMIC DNA]</scope>
    <source>
        <strain evidence="7 8">JCM 16114</strain>
    </source>
</reference>
<evidence type="ECO:0000256" key="3">
    <source>
        <dbReference type="ARBA" id="ARBA00023239"/>
    </source>
</evidence>
<dbReference type="Gene3D" id="2.70.98.10">
    <property type="match status" value="1"/>
</dbReference>
<dbReference type="EMBL" id="BAAAQX010000004">
    <property type="protein sequence ID" value="GAA2206569.1"/>
    <property type="molecule type" value="Genomic_DNA"/>
</dbReference>
<dbReference type="SUPFAM" id="SSF49863">
    <property type="entry name" value="Hyaluronate lyase-like, C-terminal domain"/>
    <property type="match status" value="1"/>
</dbReference>
<keyword evidence="2" id="KW-0732">Signal</keyword>
<dbReference type="InterPro" id="IPR004103">
    <property type="entry name" value="Lyase_8_C"/>
</dbReference>
<dbReference type="InterPro" id="IPR012970">
    <property type="entry name" value="Lyase_8_alpha_N"/>
</dbReference>
<feature type="domain" description="Polysaccharide lyase family 8 central" evidence="4">
    <location>
        <begin position="398"/>
        <end position="637"/>
    </location>
</feature>
<dbReference type="GO" id="GO:0016829">
    <property type="term" value="F:lyase activity"/>
    <property type="evidence" value="ECO:0007669"/>
    <property type="project" value="UniProtKB-KW"/>
</dbReference>
<evidence type="ECO:0000313" key="8">
    <source>
        <dbReference type="Proteomes" id="UP001499843"/>
    </source>
</evidence>
<evidence type="ECO:0000256" key="1">
    <source>
        <dbReference type="ARBA" id="ARBA00006699"/>
    </source>
</evidence>
<dbReference type="Proteomes" id="UP001499843">
    <property type="component" value="Unassembled WGS sequence"/>
</dbReference>
<dbReference type="Gene3D" id="1.50.10.100">
    <property type="entry name" value="Chondroitin AC/alginate lyase"/>
    <property type="match status" value="1"/>
</dbReference>
<dbReference type="InterPro" id="IPR008929">
    <property type="entry name" value="Chondroitin_lyas"/>
</dbReference>
<dbReference type="Pfam" id="PF02278">
    <property type="entry name" value="Lyase_8"/>
    <property type="match status" value="1"/>
</dbReference>